<dbReference type="EnsemblPlants" id="PGSC0003DMT400094658">
    <property type="protein sequence ID" value="PGSC0003DMT400094658"/>
    <property type="gene ID" value="PGSC0003DMG400044229"/>
</dbReference>
<organism evidence="1 2">
    <name type="scientific">Solanum tuberosum</name>
    <name type="common">Potato</name>
    <dbReference type="NCBI Taxonomy" id="4113"/>
    <lineage>
        <taxon>Eukaryota</taxon>
        <taxon>Viridiplantae</taxon>
        <taxon>Streptophyta</taxon>
        <taxon>Embryophyta</taxon>
        <taxon>Tracheophyta</taxon>
        <taxon>Spermatophyta</taxon>
        <taxon>Magnoliopsida</taxon>
        <taxon>eudicotyledons</taxon>
        <taxon>Gunneridae</taxon>
        <taxon>Pentapetalae</taxon>
        <taxon>asterids</taxon>
        <taxon>lamiids</taxon>
        <taxon>Solanales</taxon>
        <taxon>Solanaceae</taxon>
        <taxon>Solanoideae</taxon>
        <taxon>Solaneae</taxon>
        <taxon>Solanum</taxon>
    </lineage>
</organism>
<protein>
    <submittedName>
        <fullName evidence="1">Uncharacterized protein</fullName>
    </submittedName>
</protein>
<sequence length="108" mass="11731">MDHELTYGPSCRSVDCGKGVLAKPRSQEHGPWTHPRLVGLVLVPHLGLLGSPSATTSRQTLDGPTVYPGQLSMLVRKPIFGIQSTDHTLGLWVHLRTVGGPCGWHLNF</sequence>
<dbReference type="PaxDb" id="4113-PGSC0003DMT400094658"/>
<dbReference type="Gramene" id="PGSC0003DMT400094658">
    <property type="protein sequence ID" value="PGSC0003DMT400094658"/>
    <property type="gene ID" value="PGSC0003DMG400044229"/>
</dbReference>
<evidence type="ECO:0000313" key="2">
    <source>
        <dbReference type="Proteomes" id="UP000011115"/>
    </source>
</evidence>
<dbReference type="Proteomes" id="UP000011115">
    <property type="component" value="Unassembled WGS sequence"/>
</dbReference>
<evidence type="ECO:0000313" key="1">
    <source>
        <dbReference type="EnsemblPlants" id="PGSC0003DMT400094658"/>
    </source>
</evidence>
<reference evidence="1" key="2">
    <citation type="submission" date="2015-06" db="UniProtKB">
        <authorList>
            <consortium name="EnsemblPlants"/>
        </authorList>
    </citation>
    <scope>IDENTIFICATION</scope>
    <source>
        <strain evidence="1">DM1-3 516 R44</strain>
    </source>
</reference>
<dbReference type="AlphaFoldDB" id="M1DUL1"/>
<name>M1DUL1_SOLTU</name>
<accession>M1DUL1</accession>
<dbReference type="InParanoid" id="M1DUL1"/>
<reference evidence="2" key="1">
    <citation type="journal article" date="2011" name="Nature">
        <title>Genome sequence and analysis of the tuber crop potato.</title>
        <authorList>
            <consortium name="The Potato Genome Sequencing Consortium"/>
        </authorList>
    </citation>
    <scope>NUCLEOTIDE SEQUENCE [LARGE SCALE GENOMIC DNA]</scope>
    <source>
        <strain evidence="2">cv. DM1-3 516 R44</strain>
    </source>
</reference>
<keyword evidence="2" id="KW-1185">Reference proteome</keyword>
<proteinExistence type="predicted"/>
<dbReference type="HOGENOM" id="CLU_2201757_0_0_1"/>